<name>A0A077ZYK5_STYLE</name>
<gene>
    <name evidence="2" type="primary">Contig2999.g3206</name>
    <name evidence="2" type="ORF">STYLEM_3679</name>
</gene>
<protein>
    <submittedName>
        <fullName evidence="2">Uncharacterized protein</fullName>
    </submittedName>
</protein>
<feature type="region of interest" description="Disordered" evidence="1">
    <location>
        <begin position="67"/>
        <end position="86"/>
    </location>
</feature>
<proteinExistence type="predicted"/>
<feature type="compositionally biased region" description="Polar residues" evidence="1">
    <location>
        <begin position="109"/>
        <end position="119"/>
    </location>
</feature>
<accession>A0A077ZYK5</accession>
<reference evidence="2 3" key="1">
    <citation type="submission" date="2014-06" db="EMBL/GenBank/DDBJ databases">
        <authorList>
            <person name="Swart Estienne"/>
        </authorList>
    </citation>
    <scope>NUCLEOTIDE SEQUENCE [LARGE SCALE GENOMIC DNA]</scope>
    <source>
        <strain evidence="2 3">130c</strain>
    </source>
</reference>
<feature type="region of interest" description="Disordered" evidence="1">
    <location>
        <begin position="106"/>
        <end position="129"/>
    </location>
</feature>
<feature type="compositionally biased region" description="Basic and acidic residues" evidence="1">
    <location>
        <begin position="77"/>
        <end position="86"/>
    </location>
</feature>
<dbReference type="Proteomes" id="UP000039865">
    <property type="component" value="Unassembled WGS sequence"/>
</dbReference>
<organism evidence="2 3">
    <name type="scientific">Stylonychia lemnae</name>
    <name type="common">Ciliate</name>
    <dbReference type="NCBI Taxonomy" id="5949"/>
    <lineage>
        <taxon>Eukaryota</taxon>
        <taxon>Sar</taxon>
        <taxon>Alveolata</taxon>
        <taxon>Ciliophora</taxon>
        <taxon>Intramacronucleata</taxon>
        <taxon>Spirotrichea</taxon>
        <taxon>Stichotrichia</taxon>
        <taxon>Sporadotrichida</taxon>
        <taxon>Oxytrichidae</taxon>
        <taxon>Stylonychinae</taxon>
        <taxon>Stylonychia</taxon>
    </lineage>
</organism>
<sequence length="262" mass="30697">MQNMSSEQHAMILEKNLNSQREIQSMMSGLNYTKKLKNQAMNLDNQTDKLREISAQMRNRDLISISTTLQHNNDDEDNKKYQDEKSDEDIIIKSSSNFSFNVYKEEQGQKNANENSNKKAVNAKQTEDKQSVIINPKKKRYRLIKETKKVSNYALDDIQQSQILTELRLLQTFSTETIYDLIFLHLQQKYIGLSFLEKEQIVFNYLQDNQKFFIECTDLIDKIDHEQSLKDLKLEVKKQGIIMKDKQRVVSLSGNCSHTDKL</sequence>
<dbReference type="EMBL" id="CCKQ01003564">
    <property type="protein sequence ID" value="CDW74697.1"/>
    <property type="molecule type" value="Genomic_DNA"/>
</dbReference>
<dbReference type="InParanoid" id="A0A077ZYK5"/>
<evidence type="ECO:0000313" key="2">
    <source>
        <dbReference type="EMBL" id="CDW74697.1"/>
    </source>
</evidence>
<keyword evidence="3" id="KW-1185">Reference proteome</keyword>
<evidence type="ECO:0000256" key="1">
    <source>
        <dbReference type="SAM" id="MobiDB-lite"/>
    </source>
</evidence>
<evidence type="ECO:0000313" key="3">
    <source>
        <dbReference type="Proteomes" id="UP000039865"/>
    </source>
</evidence>
<dbReference type="AlphaFoldDB" id="A0A077ZYK5"/>